<name>A0A5C3K8I5_COPMA</name>
<dbReference type="AlphaFoldDB" id="A0A5C3K8I5"/>
<evidence type="ECO:0000313" key="3">
    <source>
        <dbReference type="Proteomes" id="UP000307440"/>
    </source>
</evidence>
<feature type="compositionally biased region" description="Polar residues" evidence="1">
    <location>
        <begin position="28"/>
        <end position="39"/>
    </location>
</feature>
<feature type="compositionally biased region" description="Low complexity" evidence="1">
    <location>
        <begin position="1"/>
        <end position="17"/>
    </location>
</feature>
<feature type="region of interest" description="Disordered" evidence="1">
    <location>
        <begin position="1"/>
        <end position="41"/>
    </location>
</feature>
<protein>
    <submittedName>
        <fullName evidence="2">Uncharacterized protein</fullName>
    </submittedName>
</protein>
<proteinExistence type="predicted"/>
<dbReference type="Proteomes" id="UP000307440">
    <property type="component" value="Unassembled WGS sequence"/>
</dbReference>
<organism evidence="2 3">
    <name type="scientific">Coprinopsis marcescibilis</name>
    <name type="common">Agaric fungus</name>
    <name type="synonym">Psathyrella marcescibilis</name>
    <dbReference type="NCBI Taxonomy" id="230819"/>
    <lineage>
        <taxon>Eukaryota</taxon>
        <taxon>Fungi</taxon>
        <taxon>Dikarya</taxon>
        <taxon>Basidiomycota</taxon>
        <taxon>Agaricomycotina</taxon>
        <taxon>Agaricomycetes</taxon>
        <taxon>Agaricomycetidae</taxon>
        <taxon>Agaricales</taxon>
        <taxon>Agaricineae</taxon>
        <taxon>Psathyrellaceae</taxon>
        <taxon>Coprinopsis</taxon>
    </lineage>
</organism>
<accession>A0A5C3K8I5</accession>
<reference evidence="2 3" key="1">
    <citation type="journal article" date="2019" name="Nat. Ecol. Evol.">
        <title>Megaphylogeny resolves global patterns of mushroom evolution.</title>
        <authorList>
            <person name="Varga T."/>
            <person name="Krizsan K."/>
            <person name="Foldi C."/>
            <person name="Dima B."/>
            <person name="Sanchez-Garcia M."/>
            <person name="Sanchez-Ramirez S."/>
            <person name="Szollosi G.J."/>
            <person name="Szarkandi J.G."/>
            <person name="Papp V."/>
            <person name="Albert L."/>
            <person name="Andreopoulos W."/>
            <person name="Angelini C."/>
            <person name="Antonin V."/>
            <person name="Barry K.W."/>
            <person name="Bougher N.L."/>
            <person name="Buchanan P."/>
            <person name="Buyck B."/>
            <person name="Bense V."/>
            <person name="Catcheside P."/>
            <person name="Chovatia M."/>
            <person name="Cooper J."/>
            <person name="Damon W."/>
            <person name="Desjardin D."/>
            <person name="Finy P."/>
            <person name="Geml J."/>
            <person name="Haridas S."/>
            <person name="Hughes K."/>
            <person name="Justo A."/>
            <person name="Karasinski D."/>
            <person name="Kautmanova I."/>
            <person name="Kiss B."/>
            <person name="Kocsube S."/>
            <person name="Kotiranta H."/>
            <person name="LaButti K.M."/>
            <person name="Lechner B.E."/>
            <person name="Liimatainen K."/>
            <person name="Lipzen A."/>
            <person name="Lukacs Z."/>
            <person name="Mihaltcheva S."/>
            <person name="Morgado L.N."/>
            <person name="Niskanen T."/>
            <person name="Noordeloos M.E."/>
            <person name="Ohm R.A."/>
            <person name="Ortiz-Santana B."/>
            <person name="Ovrebo C."/>
            <person name="Racz N."/>
            <person name="Riley R."/>
            <person name="Savchenko A."/>
            <person name="Shiryaev A."/>
            <person name="Soop K."/>
            <person name="Spirin V."/>
            <person name="Szebenyi C."/>
            <person name="Tomsovsky M."/>
            <person name="Tulloss R.E."/>
            <person name="Uehling J."/>
            <person name="Grigoriev I.V."/>
            <person name="Vagvolgyi C."/>
            <person name="Papp T."/>
            <person name="Martin F.M."/>
            <person name="Miettinen O."/>
            <person name="Hibbett D.S."/>
            <person name="Nagy L.G."/>
        </authorList>
    </citation>
    <scope>NUCLEOTIDE SEQUENCE [LARGE SCALE GENOMIC DNA]</scope>
    <source>
        <strain evidence="2 3">CBS 121175</strain>
    </source>
</reference>
<dbReference type="EMBL" id="ML210911">
    <property type="protein sequence ID" value="TFK16360.1"/>
    <property type="molecule type" value="Genomic_DNA"/>
</dbReference>
<evidence type="ECO:0000313" key="2">
    <source>
        <dbReference type="EMBL" id="TFK16360.1"/>
    </source>
</evidence>
<sequence length="148" mass="15910">MASANTPTTPEPTVAPTIEGEDGGKGPSTGNQLVTSTPVQRKAVGSERFLSRFTYRQQKNMDLADETEGRWLGPMPPEDFLSEFLPLPKGDQAKKEICFKNVAAAPNEAALAAEFIKAANKADLPRLSFVNTASSRNSNFDKLGPDAI</sequence>
<gene>
    <name evidence="2" type="ORF">FA15DRAFT_745663</name>
</gene>
<feature type="non-terminal residue" evidence="2">
    <location>
        <position position="148"/>
    </location>
</feature>
<keyword evidence="3" id="KW-1185">Reference proteome</keyword>
<evidence type="ECO:0000256" key="1">
    <source>
        <dbReference type="SAM" id="MobiDB-lite"/>
    </source>
</evidence>